<dbReference type="EMBL" id="JADBJN010000002">
    <property type="protein sequence ID" value="KAG5676184.1"/>
    <property type="molecule type" value="Genomic_DNA"/>
</dbReference>
<keyword evidence="7 18" id="KW-1133">Transmembrane helix</keyword>
<sequence length="638" mass="73152">MEKSNDVNEETPYVSHYPDTRRYSMASAMATNRPQYHVDNQGYSVNTTQEADESQEGENRDTKINIPTSQPPLYSAAFGDKFGIDKKIKRFSIHGMMEEEGNALKPHQEIAALSLEEKRFLLAVERGDVATTRRMLQKAQETGYININCVDPLGRSALLMAIDNENLEMVELLINHRVDTKDALLHAISEEFVEAVEVLLDHEDCSHRDGEPHSWEALPSETATFTPDITPLILAAHRDNYEIIKILLDRGSTLPLPHDVRCGCDECVTSRMEDSLRHSRSRINAYRALASPSLIALSSKDPILTAFELSWELRRLSFLEHEFKNEYMELRKQCQDFATALLDHTRSSHELEVLLNHDPTGPAFEHGERMHLNRLKLAVKLRQKKFVSHPNVQQLLASIWYEGLPGFRRKNMALQSLEICRIGIMFPLFSVAYVLAPHSSFGQTMRKPFIKFICHSASYFTFLFLLMLASQRIESVIDFSNDDNKNLNKSEELTKRGAAPTFIEWMILSWVSGLIWSEVKQLWDVGLKEYVHDMWNVIDFITNSLYVATVALRVVSYYQFVSHPNVQQLLASIWYEGLPGFRRKNMALQSLEICRIGIMFPLFSVAYVLAPHSSFGQTMRKPFIKFICHSASYFTFLL</sequence>
<gene>
    <name evidence="20" type="ORF">PVAND_006033</name>
</gene>
<dbReference type="InterPro" id="IPR005821">
    <property type="entry name" value="Ion_trans_dom"/>
</dbReference>
<reference evidence="20" key="1">
    <citation type="submission" date="2021-03" db="EMBL/GenBank/DDBJ databases">
        <title>Chromosome level genome of the anhydrobiotic midge Polypedilum vanderplanki.</title>
        <authorList>
            <person name="Yoshida Y."/>
            <person name="Kikawada T."/>
            <person name="Gusev O."/>
        </authorList>
    </citation>
    <scope>NUCLEOTIDE SEQUENCE</scope>
    <source>
        <strain evidence="20">NIAS01</strain>
        <tissue evidence="20">Whole body or cell culture</tissue>
    </source>
</reference>
<evidence type="ECO:0000256" key="15">
    <source>
        <dbReference type="ARBA" id="ARBA00060916"/>
    </source>
</evidence>
<dbReference type="SMART" id="SM00248">
    <property type="entry name" value="ANK"/>
    <property type="match status" value="2"/>
</dbReference>
<feature type="domain" description="Transient receptor ion channel" evidence="19">
    <location>
        <begin position="262"/>
        <end position="324"/>
    </location>
</feature>
<evidence type="ECO:0000256" key="12">
    <source>
        <dbReference type="ARBA" id="ARBA00023303"/>
    </source>
</evidence>
<evidence type="ECO:0000313" key="21">
    <source>
        <dbReference type="Proteomes" id="UP001107558"/>
    </source>
</evidence>
<evidence type="ECO:0000256" key="9">
    <source>
        <dbReference type="ARBA" id="ARBA00023065"/>
    </source>
</evidence>
<feature type="transmembrane region" description="Helical" evidence="18">
    <location>
        <begin position="593"/>
        <end position="610"/>
    </location>
</feature>
<feature type="repeat" description="ANK" evidence="16">
    <location>
        <begin position="227"/>
        <end position="259"/>
    </location>
</feature>
<dbReference type="GO" id="GO:0030425">
    <property type="term" value="C:dendrite"/>
    <property type="evidence" value="ECO:0007669"/>
    <property type="project" value="UniProtKB-ARBA"/>
</dbReference>
<dbReference type="Pfam" id="PF12796">
    <property type="entry name" value="Ank_2"/>
    <property type="match status" value="1"/>
</dbReference>
<dbReference type="Pfam" id="PF00520">
    <property type="entry name" value="Ion_trans"/>
    <property type="match status" value="1"/>
</dbReference>
<dbReference type="PANTHER" id="PTHR10117">
    <property type="entry name" value="TRANSIENT RECEPTOR POTENTIAL CHANNEL"/>
    <property type="match status" value="1"/>
</dbReference>
<evidence type="ECO:0000256" key="2">
    <source>
        <dbReference type="ARBA" id="ARBA00022475"/>
    </source>
</evidence>
<evidence type="ECO:0000256" key="16">
    <source>
        <dbReference type="PROSITE-ProRule" id="PRU00023"/>
    </source>
</evidence>
<dbReference type="InterPro" id="IPR013555">
    <property type="entry name" value="TRP_dom"/>
</dbReference>
<keyword evidence="21" id="KW-1185">Reference proteome</keyword>
<feature type="transmembrane region" description="Helical" evidence="18">
    <location>
        <begin position="448"/>
        <end position="469"/>
    </location>
</feature>
<keyword evidence="3" id="KW-0106">Calcium</keyword>
<evidence type="ECO:0000256" key="6">
    <source>
        <dbReference type="ARBA" id="ARBA00022737"/>
    </source>
</evidence>
<keyword evidence="11" id="KW-0966">Cell projection</keyword>
<evidence type="ECO:0000256" key="7">
    <source>
        <dbReference type="ARBA" id="ARBA00022989"/>
    </source>
</evidence>
<dbReference type="GO" id="GO:0034703">
    <property type="term" value="C:cation channel complex"/>
    <property type="evidence" value="ECO:0007669"/>
    <property type="project" value="TreeGrafter"/>
</dbReference>
<keyword evidence="2" id="KW-1003">Cell membrane</keyword>
<dbReference type="OrthoDB" id="2373987at2759"/>
<dbReference type="PANTHER" id="PTHR10117:SF54">
    <property type="entry name" value="TRANSIENT RECEPTOR POTENTIAL-GAMMA PROTEIN"/>
    <property type="match status" value="1"/>
</dbReference>
<evidence type="ECO:0000256" key="1">
    <source>
        <dbReference type="ARBA" id="ARBA00022448"/>
    </source>
</evidence>
<comment type="similarity">
    <text evidence="15">Belongs to the transient receptor (TC 1.A.4) family. STrpC subfamily.</text>
</comment>
<dbReference type="InterPro" id="IPR002153">
    <property type="entry name" value="TRPC_channel"/>
</dbReference>
<protein>
    <recommendedName>
        <fullName evidence="19">Transient receptor ion channel domain-containing protein</fullName>
    </recommendedName>
</protein>
<comment type="caution">
    <text evidence="20">The sequence shown here is derived from an EMBL/GenBank/DDBJ whole genome shotgun (WGS) entry which is preliminary data.</text>
</comment>
<keyword evidence="6" id="KW-0677">Repeat</keyword>
<dbReference type="GO" id="GO:0070679">
    <property type="term" value="F:inositol 1,4,5 trisphosphate binding"/>
    <property type="evidence" value="ECO:0007669"/>
    <property type="project" value="TreeGrafter"/>
</dbReference>
<comment type="subcellular location">
    <subcellularLocation>
        <location evidence="14">Cell projection</location>
        <location evidence="14">Rhabdomere membrane</location>
        <topology evidence="14">Multi-pass membrane protein</topology>
    </subcellularLocation>
</comment>
<keyword evidence="13" id="KW-0844">Vision</keyword>
<evidence type="ECO:0000256" key="17">
    <source>
        <dbReference type="SAM" id="MobiDB-lite"/>
    </source>
</evidence>
<evidence type="ECO:0000256" key="10">
    <source>
        <dbReference type="ARBA" id="ARBA00023136"/>
    </source>
</evidence>
<dbReference type="InterPro" id="IPR036770">
    <property type="entry name" value="Ankyrin_rpt-contain_sf"/>
</dbReference>
<evidence type="ECO:0000256" key="11">
    <source>
        <dbReference type="ARBA" id="ARBA00023273"/>
    </source>
</evidence>
<dbReference type="PROSITE" id="PS50297">
    <property type="entry name" value="ANK_REP_REGION"/>
    <property type="match status" value="1"/>
</dbReference>
<feature type="region of interest" description="Disordered" evidence="17">
    <location>
        <begin position="47"/>
        <end position="70"/>
    </location>
</feature>
<dbReference type="SMART" id="SM01420">
    <property type="entry name" value="TRP_2"/>
    <property type="match status" value="1"/>
</dbReference>
<evidence type="ECO:0000256" key="14">
    <source>
        <dbReference type="ARBA" id="ARBA00043946"/>
    </source>
</evidence>
<dbReference type="Pfam" id="PF00023">
    <property type="entry name" value="Ank"/>
    <property type="match status" value="1"/>
</dbReference>
<dbReference type="GO" id="GO:0051480">
    <property type="term" value="P:regulation of cytosolic calcium ion concentration"/>
    <property type="evidence" value="ECO:0007669"/>
    <property type="project" value="TreeGrafter"/>
</dbReference>
<evidence type="ECO:0000256" key="3">
    <source>
        <dbReference type="ARBA" id="ARBA00022568"/>
    </source>
</evidence>
<dbReference type="FunFam" id="1.25.40.20:FF:000221">
    <property type="entry name" value="Transient receptor potential-gamma protein"/>
    <property type="match status" value="1"/>
</dbReference>
<keyword evidence="12" id="KW-0407">Ion channel</keyword>
<keyword evidence="1" id="KW-0813">Transport</keyword>
<keyword evidence="8 16" id="KW-0040">ANK repeat</keyword>
<keyword evidence="5 18" id="KW-0812">Transmembrane</keyword>
<keyword evidence="4" id="KW-0107">Calcium channel</keyword>
<proteinExistence type="inferred from homology"/>
<evidence type="ECO:0000313" key="20">
    <source>
        <dbReference type="EMBL" id="KAG5676184.1"/>
    </source>
</evidence>
<dbReference type="InterPro" id="IPR002110">
    <property type="entry name" value="Ankyrin_rpt"/>
</dbReference>
<dbReference type="Pfam" id="PF08344">
    <property type="entry name" value="TRP_2"/>
    <property type="match status" value="1"/>
</dbReference>
<organism evidence="20 21">
    <name type="scientific">Polypedilum vanderplanki</name>
    <name type="common">Sleeping chironomid midge</name>
    <dbReference type="NCBI Taxonomy" id="319348"/>
    <lineage>
        <taxon>Eukaryota</taxon>
        <taxon>Metazoa</taxon>
        <taxon>Ecdysozoa</taxon>
        <taxon>Arthropoda</taxon>
        <taxon>Hexapoda</taxon>
        <taxon>Insecta</taxon>
        <taxon>Pterygota</taxon>
        <taxon>Neoptera</taxon>
        <taxon>Endopterygota</taxon>
        <taxon>Diptera</taxon>
        <taxon>Nematocera</taxon>
        <taxon>Chironomoidea</taxon>
        <taxon>Chironomidae</taxon>
        <taxon>Chironominae</taxon>
        <taxon>Polypedilum</taxon>
        <taxon>Polypedilum</taxon>
    </lineage>
</organism>
<dbReference type="GO" id="GO:0015279">
    <property type="term" value="F:store-operated calcium channel activity"/>
    <property type="evidence" value="ECO:0007669"/>
    <property type="project" value="TreeGrafter"/>
</dbReference>
<dbReference type="Proteomes" id="UP001107558">
    <property type="component" value="Chromosome 2"/>
</dbReference>
<evidence type="ECO:0000256" key="4">
    <source>
        <dbReference type="ARBA" id="ARBA00022673"/>
    </source>
</evidence>
<dbReference type="SUPFAM" id="SSF48403">
    <property type="entry name" value="Ankyrin repeat"/>
    <property type="match status" value="1"/>
</dbReference>
<evidence type="ECO:0000256" key="13">
    <source>
        <dbReference type="ARBA" id="ARBA00023305"/>
    </source>
</evidence>
<accession>A0A9J6C2S8</accession>
<evidence type="ECO:0000256" key="8">
    <source>
        <dbReference type="ARBA" id="ARBA00023043"/>
    </source>
</evidence>
<evidence type="ECO:0000256" key="18">
    <source>
        <dbReference type="SAM" id="Phobius"/>
    </source>
</evidence>
<dbReference type="AlphaFoldDB" id="A0A9J6C2S8"/>
<keyword evidence="3" id="KW-0109">Calcium transport</keyword>
<name>A0A9J6C2S8_POLVA</name>
<feature type="transmembrane region" description="Helical" evidence="18">
    <location>
        <begin position="419"/>
        <end position="436"/>
    </location>
</feature>
<keyword evidence="10 18" id="KW-0472">Membrane</keyword>
<evidence type="ECO:0000256" key="5">
    <source>
        <dbReference type="ARBA" id="ARBA00022692"/>
    </source>
</evidence>
<dbReference type="GO" id="GO:0033583">
    <property type="term" value="C:rhabdomere membrane"/>
    <property type="evidence" value="ECO:0007669"/>
    <property type="project" value="UniProtKB-SubCell"/>
</dbReference>
<keyword evidence="9" id="KW-0406">Ion transport</keyword>
<dbReference type="PROSITE" id="PS50088">
    <property type="entry name" value="ANK_REPEAT"/>
    <property type="match status" value="1"/>
</dbReference>
<dbReference type="Gene3D" id="1.25.40.20">
    <property type="entry name" value="Ankyrin repeat-containing domain"/>
    <property type="match status" value="1"/>
</dbReference>
<dbReference type="GO" id="GO:0007601">
    <property type="term" value="P:visual perception"/>
    <property type="evidence" value="ECO:0007669"/>
    <property type="project" value="UniProtKB-KW"/>
</dbReference>
<keyword evidence="13" id="KW-0716">Sensory transduction</keyword>
<evidence type="ECO:0000259" key="19">
    <source>
        <dbReference type="SMART" id="SM01420"/>
    </source>
</evidence>